<evidence type="ECO:0000259" key="4">
    <source>
        <dbReference type="PROSITE" id="PS50102"/>
    </source>
</evidence>
<accession>A0A813DG40</accession>
<feature type="domain" description="RRM" evidence="4">
    <location>
        <begin position="226"/>
        <end position="303"/>
    </location>
</feature>
<dbReference type="Pfam" id="PF00076">
    <property type="entry name" value="RRM_1"/>
    <property type="match status" value="3"/>
</dbReference>
<dbReference type="InterPro" id="IPR000504">
    <property type="entry name" value="RRM_dom"/>
</dbReference>
<organism evidence="5 7">
    <name type="scientific">Polarella glacialis</name>
    <name type="common">Dinoflagellate</name>
    <dbReference type="NCBI Taxonomy" id="89957"/>
    <lineage>
        <taxon>Eukaryota</taxon>
        <taxon>Sar</taxon>
        <taxon>Alveolata</taxon>
        <taxon>Dinophyceae</taxon>
        <taxon>Suessiales</taxon>
        <taxon>Suessiaceae</taxon>
        <taxon>Polarella</taxon>
    </lineage>
</organism>
<dbReference type="Proteomes" id="UP000626109">
    <property type="component" value="Unassembled WGS sequence"/>
</dbReference>
<proteinExistence type="predicted"/>
<evidence type="ECO:0000256" key="1">
    <source>
        <dbReference type="ARBA" id="ARBA00022884"/>
    </source>
</evidence>
<feature type="domain" description="RRM" evidence="4">
    <location>
        <begin position="139"/>
        <end position="216"/>
    </location>
</feature>
<evidence type="ECO:0000256" key="3">
    <source>
        <dbReference type="SAM" id="MobiDB-lite"/>
    </source>
</evidence>
<dbReference type="CDD" id="cd00590">
    <property type="entry name" value="RRM_SF"/>
    <property type="match status" value="2"/>
</dbReference>
<keyword evidence="1 2" id="KW-0694">RNA-binding</keyword>
<dbReference type="PANTHER" id="PTHR48027">
    <property type="entry name" value="HETEROGENEOUS NUCLEAR RIBONUCLEOPROTEIN 87F-RELATED"/>
    <property type="match status" value="1"/>
</dbReference>
<dbReference type="PROSITE" id="PS50102">
    <property type="entry name" value="RRM"/>
    <property type="match status" value="3"/>
</dbReference>
<dbReference type="InterPro" id="IPR035979">
    <property type="entry name" value="RBD_domain_sf"/>
</dbReference>
<feature type="compositionally biased region" description="Basic and acidic residues" evidence="3">
    <location>
        <begin position="375"/>
        <end position="386"/>
    </location>
</feature>
<sequence>MVVQRLRSTAQASAEGLRLFIAGVPWQVSEDTLRKDFEECGVIEDLFMLKDADGNSKGRAFITFQEQDAAQAALKFDNTPYGGRTIFVKVAEEKRQVEGKPAKQNPGKEEEGQAEPASKKRAAAPVDEEPSFEKPEGCVSLCLKNLGNASQEEVRTFLKDSNVQSVRMVMDRVTGESRGIAFVDFPSTEDVDTAWALNGQELPSNGYTVEMRYEKVKERPRPDGCLTVAVKKLTPEATEAVVRKLFKGLNSIKEVRVICDKWTTTCNGLAFVEFTEAADVDAAVKRDGMSVLGQTVFVCFETKKKKERGDVPTKEKTKKPKPADAAAAVKVDKLPPSAKKEGSEPAAKKKKKKVKNIAGEDAPEKVAKQEQQNDPELKEAKKDRKKEARKLRKKRKPETNGEAVEDDEDEPEEAVGVSGKAGTDEGPGDSDAPAKAGKAPRKKSTRKALRAAA</sequence>
<protein>
    <recommendedName>
        <fullName evidence="4">RRM domain-containing protein</fullName>
    </recommendedName>
</protein>
<feature type="compositionally biased region" description="Basic and acidic residues" evidence="3">
    <location>
        <begin position="330"/>
        <end position="347"/>
    </location>
</feature>
<dbReference type="SMART" id="SM00360">
    <property type="entry name" value="RRM"/>
    <property type="match status" value="3"/>
</dbReference>
<dbReference type="SUPFAM" id="SSF54928">
    <property type="entry name" value="RNA-binding domain, RBD"/>
    <property type="match status" value="3"/>
</dbReference>
<feature type="compositionally biased region" description="Acidic residues" evidence="3">
    <location>
        <begin position="403"/>
        <end position="413"/>
    </location>
</feature>
<evidence type="ECO:0000313" key="6">
    <source>
        <dbReference type="EMBL" id="CAE8720398.1"/>
    </source>
</evidence>
<dbReference type="Proteomes" id="UP000654075">
    <property type="component" value="Unassembled WGS sequence"/>
</dbReference>
<feature type="compositionally biased region" description="Basic and acidic residues" evidence="3">
    <location>
        <begin position="95"/>
        <end position="111"/>
    </location>
</feature>
<feature type="region of interest" description="Disordered" evidence="3">
    <location>
        <begin position="308"/>
        <end position="453"/>
    </location>
</feature>
<feature type="compositionally biased region" description="Basic residues" evidence="3">
    <location>
        <begin position="387"/>
        <end position="396"/>
    </location>
</feature>
<dbReference type="AlphaFoldDB" id="A0A813DG40"/>
<gene>
    <name evidence="5" type="ORF">PGLA1383_LOCUS5476</name>
    <name evidence="6" type="ORF">PGLA2088_LOCUS41299</name>
</gene>
<feature type="compositionally biased region" description="Basic residues" evidence="3">
    <location>
        <begin position="438"/>
        <end position="453"/>
    </location>
</feature>
<evidence type="ECO:0000256" key="2">
    <source>
        <dbReference type="PROSITE-ProRule" id="PRU00176"/>
    </source>
</evidence>
<dbReference type="OrthoDB" id="439808at2759"/>
<name>A0A813DG40_POLGL</name>
<feature type="region of interest" description="Disordered" evidence="3">
    <location>
        <begin position="95"/>
        <end position="132"/>
    </location>
</feature>
<dbReference type="Gene3D" id="3.30.70.330">
    <property type="match status" value="3"/>
</dbReference>
<dbReference type="EMBL" id="CAJNNW010033793">
    <property type="protein sequence ID" value="CAE8720398.1"/>
    <property type="molecule type" value="Genomic_DNA"/>
</dbReference>
<feature type="domain" description="RRM" evidence="4">
    <location>
        <begin position="17"/>
        <end position="93"/>
    </location>
</feature>
<keyword evidence="7" id="KW-1185">Reference proteome</keyword>
<dbReference type="EMBL" id="CAJNNV010002151">
    <property type="protein sequence ID" value="CAE8586628.1"/>
    <property type="molecule type" value="Genomic_DNA"/>
</dbReference>
<dbReference type="InterPro" id="IPR012677">
    <property type="entry name" value="Nucleotide-bd_a/b_plait_sf"/>
</dbReference>
<dbReference type="InterPro" id="IPR052462">
    <property type="entry name" value="SLIRP/GR-RBP-like"/>
</dbReference>
<dbReference type="GO" id="GO:0003723">
    <property type="term" value="F:RNA binding"/>
    <property type="evidence" value="ECO:0007669"/>
    <property type="project" value="UniProtKB-UniRule"/>
</dbReference>
<evidence type="ECO:0000313" key="7">
    <source>
        <dbReference type="Proteomes" id="UP000654075"/>
    </source>
</evidence>
<comment type="caution">
    <text evidence="5">The sequence shown here is derived from an EMBL/GenBank/DDBJ whole genome shotgun (WGS) entry which is preliminary data.</text>
</comment>
<reference evidence="5" key="1">
    <citation type="submission" date="2021-02" db="EMBL/GenBank/DDBJ databases">
        <authorList>
            <person name="Dougan E. K."/>
            <person name="Rhodes N."/>
            <person name="Thang M."/>
            <person name="Chan C."/>
        </authorList>
    </citation>
    <scope>NUCLEOTIDE SEQUENCE</scope>
</reference>
<evidence type="ECO:0000313" key="5">
    <source>
        <dbReference type="EMBL" id="CAE8586628.1"/>
    </source>
</evidence>